<keyword evidence="1" id="KW-0472">Membrane</keyword>
<keyword evidence="1" id="KW-1133">Transmembrane helix</keyword>
<proteinExistence type="predicted"/>
<dbReference type="PANTHER" id="PTHR36435:SF1">
    <property type="entry name" value="CAAX AMINO TERMINAL PROTEASE FAMILY PROTEIN"/>
    <property type="match status" value="1"/>
</dbReference>
<evidence type="ECO:0000313" key="4">
    <source>
        <dbReference type="EMBL" id="MDH5832840.1"/>
    </source>
</evidence>
<keyword evidence="5" id="KW-1185">Reference proteome</keyword>
<sequence>MRVVLRAGLVVSCLLAGSYAAAREGSRLEQEVAHVDSATEAAYVEVLARYAQATEPGADDASLIVERCEFIERYSDPEAGRFLARSEADAEACEDSLDALGDAPEVLVHRFERTWDEDARESGEALLARSDTWPMPLRRRMTAALAERYRYADDKQGRRDDLLVAAAELGHGEHVGPAVKAMVETGEYRRATVLLERAGPATDDWIASERVRAALAMPDRAVSLRELQRHTADGREIVPALAALVYLRAGDTQSAKAAIDAANGFENEELREARFKVALARGDFAAAADAVHMNDMEHLAQNTGRFLALVRVSPASVLLPGLWLSLAILSAYLIFYLLLPGLLLVPVHYRGLVRRCAGRPPSPLFEPVGLRHAWLAAIAFMLVPMVVLAVIDPEGFGPVFAEGTNPDPARLLQWVSISNAVSLLLFVPMFATLARLGCFHPGALATAWWRILVAIAATLAVGTALAVLHHATGADTVTQQVEMVQQLVDSGDTPWKGSFALLVIAALVPIWEEFAFRGMILGGIARHIGFGWANFLQALAFAACHMDWPRFPYYLVMGLMAGWLVRSTGSLAPAIAMHMAINALAFALQRS</sequence>
<feature type="transmembrane region" description="Helical" evidence="1">
    <location>
        <begin position="448"/>
        <end position="468"/>
    </location>
</feature>
<protein>
    <submittedName>
        <fullName evidence="4">Type II CAAX endopeptidase family protein</fullName>
    </submittedName>
</protein>
<evidence type="ECO:0000256" key="1">
    <source>
        <dbReference type="SAM" id="Phobius"/>
    </source>
</evidence>
<dbReference type="Pfam" id="PF02517">
    <property type="entry name" value="Rce1-like"/>
    <property type="match status" value="1"/>
</dbReference>
<reference evidence="4 5" key="1">
    <citation type="submission" date="2023-04" db="EMBL/GenBank/DDBJ databases">
        <title>Luteimonas sp. M1R5S59.</title>
        <authorList>
            <person name="Sun J.-Q."/>
        </authorList>
    </citation>
    <scope>NUCLEOTIDE SEQUENCE [LARGE SCALE GENOMIC DNA]</scope>
    <source>
        <strain evidence="4 5">M1R5S59</strain>
    </source>
</reference>
<organism evidence="4 5">
    <name type="scientific">Luteimonas kalidii</name>
    <dbReference type="NCBI Taxonomy" id="3042025"/>
    <lineage>
        <taxon>Bacteria</taxon>
        <taxon>Pseudomonadati</taxon>
        <taxon>Pseudomonadota</taxon>
        <taxon>Gammaproteobacteria</taxon>
        <taxon>Lysobacterales</taxon>
        <taxon>Lysobacteraceae</taxon>
        <taxon>Luteimonas</taxon>
    </lineage>
</organism>
<evidence type="ECO:0000256" key="2">
    <source>
        <dbReference type="SAM" id="SignalP"/>
    </source>
</evidence>
<evidence type="ECO:0000313" key="5">
    <source>
        <dbReference type="Proteomes" id="UP001156873"/>
    </source>
</evidence>
<feature type="transmembrane region" description="Helical" evidence="1">
    <location>
        <begin position="373"/>
        <end position="391"/>
    </location>
</feature>
<feature type="domain" description="CAAX prenyl protease 2/Lysostaphin resistance protein A-like" evidence="3">
    <location>
        <begin position="498"/>
        <end position="584"/>
    </location>
</feature>
<accession>A0ABT6JQ87</accession>
<keyword evidence="1" id="KW-0812">Transmembrane</keyword>
<keyword evidence="2" id="KW-0732">Signal</keyword>
<feature type="transmembrane region" description="Helical" evidence="1">
    <location>
        <begin position="411"/>
        <end position="436"/>
    </location>
</feature>
<feature type="transmembrane region" description="Helical" evidence="1">
    <location>
        <begin position="497"/>
        <end position="516"/>
    </location>
</feature>
<feature type="transmembrane region" description="Helical" evidence="1">
    <location>
        <begin position="322"/>
        <end position="345"/>
    </location>
</feature>
<dbReference type="InterPro" id="IPR052710">
    <property type="entry name" value="CAAX_protease"/>
</dbReference>
<name>A0ABT6JQ87_9GAMM</name>
<feature type="chain" id="PRO_5046351306" evidence="2">
    <location>
        <begin position="23"/>
        <end position="591"/>
    </location>
</feature>
<dbReference type="InterPro" id="IPR003675">
    <property type="entry name" value="Rce1/LyrA-like_dom"/>
</dbReference>
<dbReference type="PANTHER" id="PTHR36435">
    <property type="entry name" value="SLR1288 PROTEIN"/>
    <property type="match status" value="1"/>
</dbReference>
<gene>
    <name evidence="4" type="ORF">QFW81_02680</name>
</gene>
<dbReference type="Proteomes" id="UP001156873">
    <property type="component" value="Unassembled WGS sequence"/>
</dbReference>
<comment type="caution">
    <text evidence="4">The sequence shown here is derived from an EMBL/GenBank/DDBJ whole genome shotgun (WGS) entry which is preliminary data.</text>
</comment>
<feature type="transmembrane region" description="Helical" evidence="1">
    <location>
        <begin position="528"/>
        <end position="548"/>
    </location>
</feature>
<feature type="transmembrane region" description="Helical" evidence="1">
    <location>
        <begin position="568"/>
        <end position="588"/>
    </location>
</feature>
<evidence type="ECO:0000259" key="3">
    <source>
        <dbReference type="Pfam" id="PF02517"/>
    </source>
</evidence>
<dbReference type="EMBL" id="JARXRO010000009">
    <property type="protein sequence ID" value="MDH5832840.1"/>
    <property type="molecule type" value="Genomic_DNA"/>
</dbReference>
<feature type="signal peptide" evidence="2">
    <location>
        <begin position="1"/>
        <end position="22"/>
    </location>
</feature>
<dbReference type="RefSeq" id="WP_280577016.1">
    <property type="nucleotide sequence ID" value="NZ_JARXRO010000009.1"/>
</dbReference>